<dbReference type="Pfam" id="PF10144">
    <property type="entry name" value="SMP_2"/>
    <property type="match status" value="1"/>
</dbReference>
<dbReference type="OrthoDB" id="6335784at2"/>
<organism evidence="8 9">
    <name type="scientific">Salinimonas iocasae</name>
    <dbReference type="NCBI Taxonomy" id="2572577"/>
    <lineage>
        <taxon>Bacteria</taxon>
        <taxon>Pseudomonadati</taxon>
        <taxon>Pseudomonadota</taxon>
        <taxon>Gammaproteobacteria</taxon>
        <taxon>Alteromonadales</taxon>
        <taxon>Alteromonadaceae</taxon>
        <taxon>Alteromonas/Salinimonas group</taxon>
        <taxon>Salinimonas</taxon>
    </lineage>
</organism>
<gene>
    <name evidence="8" type="ORF">FBQ74_05820</name>
</gene>
<dbReference type="Proteomes" id="UP000304912">
    <property type="component" value="Chromosome"/>
</dbReference>
<evidence type="ECO:0000256" key="1">
    <source>
        <dbReference type="ARBA" id="ARBA00004236"/>
    </source>
</evidence>
<keyword evidence="9" id="KW-1185">Reference proteome</keyword>
<keyword evidence="6 7" id="KW-0472">Membrane</keyword>
<evidence type="ECO:0000256" key="3">
    <source>
        <dbReference type="ARBA" id="ARBA00022475"/>
    </source>
</evidence>
<evidence type="ECO:0000256" key="7">
    <source>
        <dbReference type="SAM" id="Phobius"/>
    </source>
</evidence>
<dbReference type="GO" id="GO:0005886">
    <property type="term" value="C:plasma membrane"/>
    <property type="evidence" value="ECO:0007669"/>
    <property type="project" value="UniProtKB-SubCell"/>
</dbReference>
<evidence type="ECO:0000313" key="8">
    <source>
        <dbReference type="EMBL" id="QCZ93036.1"/>
    </source>
</evidence>
<dbReference type="EMBL" id="CP039852">
    <property type="protein sequence ID" value="QCZ93036.1"/>
    <property type="molecule type" value="Genomic_DNA"/>
</dbReference>
<dbReference type="KEGG" id="salk:FBQ74_05820"/>
<dbReference type="RefSeq" id="WP_139755783.1">
    <property type="nucleotide sequence ID" value="NZ_CP039852.1"/>
</dbReference>
<dbReference type="InterPro" id="IPR019305">
    <property type="entry name" value="Uncharacterised_Smp"/>
</dbReference>
<comment type="subcellular location">
    <subcellularLocation>
        <location evidence="1">Cell membrane</location>
    </subcellularLocation>
</comment>
<name>A0A5B7YCP6_9ALTE</name>
<accession>A0A5B7YCP6</accession>
<evidence type="ECO:0000256" key="4">
    <source>
        <dbReference type="ARBA" id="ARBA00022692"/>
    </source>
</evidence>
<evidence type="ECO:0000256" key="6">
    <source>
        <dbReference type="ARBA" id="ARBA00023136"/>
    </source>
</evidence>
<reference evidence="8 9" key="1">
    <citation type="submission" date="2019-04" db="EMBL/GenBank/DDBJ databases">
        <title>Salinimonas iocasae sp. nov., a halophilic bacterium isolated from the outer tube casing of tubeworms in Okinawa Trough.</title>
        <authorList>
            <person name="Zhang H."/>
            <person name="Wang H."/>
            <person name="Li C."/>
        </authorList>
    </citation>
    <scope>NUCLEOTIDE SEQUENCE [LARGE SCALE GENOMIC DNA]</scope>
    <source>
        <strain evidence="8 9">KX18D6</strain>
    </source>
</reference>
<evidence type="ECO:0000256" key="2">
    <source>
        <dbReference type="ARBA" id="ARBA00005362"/>
    </source>
</evidence>
<evidence type="ECO:0000256" key="5">
    <source>
        <dbReference type="ARBA" id="ARBA00022989"/>
    </source>
</evidence>
<keyword evidence="4 7" id="KW-0812">Transmembrane</keyword>
<evidence type="ECO:0000313" key="9">
    <source>
        <dbReference type="Proteomes" id="UP000304912"/>
    </source>
</evidence>
<evidence type="ECO:0008006" key="10">
    <source>
        <dbReference type="Google" id="ProtNLM"/>
    </source>
</evidence>
<proteinExistence type="inferred from homology"/>
<sequence>MHIMVVVSLIALCVFTALKYRDYQKAWISEQQRSPGELLTQQYARLLSPLMQNEDSTGVNAALKVLTSDNRVLQAGVFDSRGVQIAPQDRLSSLMSQTGLAVTHVQDIQNDAGSVLGYIRVLTRHSTENQEQGLLHSAQWLLMLTICIVGFFAGVYLARSFYKLRPVIKARYHALGRSPSFPTERNRRR</sequence>
<feature type="transmembrane region" description="Helical" evidence="7">
    <location>
        <begin position="140"/>
        <end position="162"/>
    </location>
</feature>
<protein>
    <recommendedName>
        <fullName evidence="10">Smp protein</fullName>
    </recommendedName>
</protein>
<keyword evidence="5 7" id="KW-1133">Transmembrane helix</keyword>
<keyword evidence="3" id="KW-1003">Cell membrane</keyword>
<comment type="similarity">
    <text evidence="2">Belongs to the Smp family.</text>
</comment>
<dbReference type="AlphaFoldDB" id="A0A5B7YCP6"/>